<evidence type="ECO:0000259" key="2">
    <source>
        <dbReference type="Pfam" id="PF13280"/>
    </source>
</evidence>
<dbReference type="PANTHER" id="PTHR34580:SF1">
    <property type="entry name" value="PROTEIN PAFC"/>
    <property type="match status" value="1"/>
</dbReference>
<dbReference type="Pfam" id="PF13280">
    <property type="entry name" value="WYL"/>
    <property type="match status" value="1"/>
</dbReference>
<gene>
    <name evidence="4" type="ORF">IAA81_04115</name>
</gene>
<feature type="domain" description="WCX" evidence="3">
    <location>
        <begin position="269"/>
        <end position="336"/>
    </location>
</feature>
<reference evidence="4" key="1">
    <citation type="submission" date="2020-10" db="EMBL/GenBank/DDBJ databases">
        <authorList>
            <person name="Gilroy R."/>
        </authorList>
    </citation>
    <scope>NUCLEOTIDE SEQUENCE</scope>
    <source>
        <strain evidence="4">10532</strain>
    </source>
</reference>
<organism evidence="4 5">
    <name type="scientific">Candidatus Gallitreponema excrementavium</name>
    <dbReference type="NCBI Taxonomy" id="2840840"/>
    <lineage>
        <taxon>Bacteria</taxon>
        <taxon>Pseudomonadati</taxon>
        <taxon>Spirochaetota</taxon>
        <taxon>Spirochaetia</taxon>
        <taxon>Spirochaetales</taxon>
        <taxon>Candidatus Gallitreponema</taxon>
    </lineage>
</organism>
<reference evidence="4" key="2">
    <citation type="journal article" date="2021" name="PeerJ">
        <title>Extensive microbial diversity within the chicken gut microbiome revealed by metagenomics and culture.</title>
        <authorList>
            <person name="Gilroy R."/>
            <person name="Ravi A."/>
            <person name="Getino M."/>
            <person name="Pursley I."/>
            <person name="Horton D.L."/>
            <person name="Alikhan N.F."/>
            <person name="Baker D."/>
            <person name="Gharbi K."/>
            <person name="Hall N."/>
            <person name="Watson M."/>
            <person name="Adriaenssens E.M."/>
            <person name="Foster-Nyarko E."/>
            <person name="Jarju S."/>
            <person name="Secka A."/>
            <person name="Antonio M."/>
            <person name="Oren A."/>
            <person name="Chaudhuri R.R."/>
            <person name="La Ragione R."/>
            <person name="Hildebrand F."/>
            <person name="Pallen M.J."/>
        </authorList>
    </citation>
    <scope>NUCLEOTIDE SEQUENCE</scope>
    <source>
        <strain evidence="4">10532</strain>
    </source>
</reference>
<feature type="domain" description="WYL" evidence="2">
    <location>
        <begin position="168"/>
        <end position="233"/>
    </location>
</feature>
<dbReference type="InterPro" id="IPR051534">
    <property type="entry name" value="CBASS_pafABC_assoc_protein"/>
</dbReference>
<dbReference type="AlphaFoldDB" id="A0A9D9N1Y9"/>
<evidence type="ECO:0000256" key="1">
    <source>
        <dbReference type="SAM" id="MobiDB-lite"/>
    </source>
</evidence>
<evidence type="ECO:0000313" key="4">
    <source>
        <dbReference type="EMBL" id="MBO8457397.1"/>
    </source>
</evidence>
<dbReference type="EMBL" id="JADIMM010000058">
    <property type="protein sequence ID" value="MBO8457397.1"/>
    <property type="molecule type" value="Genomic_DNA"/>
</dbReference>
<dbReference type="Proteomes" id="UP000823638">
    <property type="component" value="Unassembled WGS sequence"/>
</dbReference>
<dbReference type="PROSITE" id="PS52050">
    <property type="entry name" value="WYL"/>
    <property type="match status" value="1"/>
</dbReference>
<dbReference type="InterPro" id="IPR057727">
    <property type="entry name" value="WCX_dom"/>
</dbReference>
<protein>
    <submittedName>
        <fullName evidence="4">WYL domain-containing protein</fullName>
    </submittedName>
</protein>
<dbReference type="InterPro" id="IPR026881">
    <property type="entry name" value="WYL_dom"/>
</dbReference>
<accession>A0A9D9N1Y9</accession>
<evidence type="ECO:0000259" key="3">
    <source>
        <dbReference type="Pfam" id="PF25583"/>
    </source>
</evidence>
<dbReference type="Pfam" id="PF25583">
    <property type="entry name" value="WCX"/>
    <property type="match status" value="1"/>
</dbReference>
<sequence>MTRKLTEQEKRERKLYREEKQMEKDRDSGLSERCYEILRILREAPQHPEIKYNSKYFEELFHTSNVTILRDIKLLKDNDLIEEKQIHGSYVIKKNVGQIYSSKTKENLALVASLTGLMHQFKNTPIYENIVKLIYFLEPKVAKDDTVYSLGRIVVAPQMEYHIDEKTWNTIYDAMQKNYKIIFRYKKFFKDPEKRRIVWPLQMVLENGSVYLFSYSENDNDVRIYDMDYVKDIIVTKEKFDLPKDFDINTYTGGGRLGAYVSNKIEKYKIKFTGYGRLWIKKYKLADDQKIQEVTDDYTIVTFTSSQFDKIVQYILSWGANAEPLAPRRLITRWKKEVSWLYGRIK</sequence>
<dbReference type="PANTHER" id="PTHR34580">
    <property type="match status" value="1"/>
</dbReference>
<comment type="caution">
    <text evidence="4">The sequence shown here is derived from an EMBL/GenBank/DDBJ whole genome shotgun (WGS) entry which is preliminary data.</text>
</comment>
<evidence type="ECO:0000313" key="5">
    <source>
        <dbReference type="Proteomes" id="UP000823638"/>
    </source>
</evidence>
<feature type="region of interest" description="Disordered" evidence="1">
    <location>
        <begin position="1"/>
        <end position="27"/>
    </location>
</feature>
<name>A0A9D9N1Y9_9SPIR</name>
<proteinExistence type="predicted"/>